<evidence type="ECO:0000313" key="1">
    <source>
        <dbReference type="EMBL" id="AWX42839.1"/>
    </source>
</evidence>
<dbReference type="Proteomes" id="UP000249865">
    <property type="component" value="Chromosome"/>
</dbReference>
<evidence type="ECO:0000313" key="2">
    <source>
        <dbReference type="Proteomes" id="UP000249865"/>
    </source>
</evidence>
<gene>
    <name evidence="1" type="ORF">DK849_02055</name>
</gene>
<organism evidence="1 2">
    <name type="scientific">Metamycoplasma cloacale</name>
    <dbReference type="NCBI Taxonomy" id="92401"/>
    <lineage>
        <taxon>Bacteria</taxon>
        <taxon>Bacillati</taxon>
        <taxon>Mycoplasmatota</taxon>
        <taxon>Mycoplasmoidales</taxon>
        <taxon>Metamycoplasmataceae</taxon>
        <taxon>Metamycoplasma</taxon>
    </lineage>
</organism>
<dbReference type="EMBL" id="CP030103">
    <property type="protein sequence ID" value="AWX42839.1"/>
    <property type="molecule type" value="Genomic_DNA"/>
</dbReference>
<dbReference type="OrthoDB" id="397978at2"/>
<proteinExistence type="predicted"/>
<dbReference type="AlphaFoldDB" id="A0A2Z4LM70"/>
<keyword evidence="2" id="KW-1185">Reference proteome</keyword>
<name>A0A2Z4LM70_9BACT</name>
<dbReference type="KEGG" id="mclo:DK849_02055"/>
<dbReference type="RefSeq" id="WP_029330302.1">
    <property type="nucleotide sequence ID" value="NZ_CP030103.1"/>
</dbReference>
<sequence length="243" mass="28812">MNKINNILKESFIKYLNTSARSNEKLKILHGYIANSIKEKLNDNYRVDSINTNKGKEEVITGNYMPKKVDITISKIVDNKPVHIAGVAVKFVMSNYFQNSNNYFENMLGETSNIRKAGIPYFQIFIIDHWLPYFDKKKNISKWEEITSEKLSKYKKLSFEDVINNLFVPSKMFLHIVNKKFNKFEIDDLFKCKDLSEYKDFCLKNDFKFVDYKLENFEYGEAIILNDYGKFINYIVDEIKKYH</sequence>
<accession>A0A2Z4LM70</accession>
<protein>
    <submittedName>
        <fullName evidence="1">Uncharacterized protein</fullName>
    </submittedName>
</protein>
<reference evidence="2" key="1">
    <citation type="submission" date="2018-06" db="EMBL/GenBank/DDBJ databases">
        <title>Complete genome sequences of Mycoplasma anatis, M. anseris and M. cloacale type strains.</title>
        <authorList>
            <person name="Grozner D."/>
            <person name="Forro B."/>
            <person name="Sulyok K.M."/>
            <person name="Marton S."/>
            <person name="Kreizinger Z."/>
            <person name="Banyai K."/>
            <person name="Gyuranecz M."/>
        </authorList>
    </citation>
    <scope>NUCLEOTIDE SEQUENCE [LARGE SCALE GENOMIC DNA]</scope>
    <source>
        <strain evidence="2">NCTC 10199</strain>
    </source>
</reference>